<keyword evidence="3" id="KW-0274">FAD</keyword>
<dbReference type="EMBL" id="BAAAOG010000001">
    <property type="protein sequence ID" value="GAA1951490.1"/>
    <property type="molecule type" value="Genomic_DNA"/>
</dbReference>
<gene>
    <name evidence="5" type="ORF">GCM10009776_11820</name>
</gene>
<comment type="cofactor">
    <cofactor evidence="1">
        <name>FAD</name>
        <dbReference type="ChEBI" id="CHEBI:57692"/>
    </cofactor>
</comment>
<dbReference type="PANTHER" id="PTHR43004:SF19">
    <property type="entry name" value="BINDING MONOOXYGENASE, PUTATIVE (JCVI)-RELATED"/>
    <property type="match status" value="1"/>
</dbReference>
<evidence type="ECO:0000313" key="6">
    <source>
        <dbReference type="Proteomes" id="UP001499933"/>
    </source>
</evidence>
<evidence type="ECO:0000256" key="2">
    <source>
        <dbReference type="ARBA" id="ARBA00022630"/>
    </source>
</evidence>
<dbReference type="PANTHER" id="PTHR43004">
    <property type="entry name" value="TRK SYSTEM POTASSIUM UPTAKE PROTEIN"/>
    <property type="match status" value="1"/>
</dbReference>
<reference evidence="5 6" key="1">
    <citation type="journal article" date="2019" name="Int. J. Syst. Evol. Microbiol.">
        <title>The Global Catalogue of Microorganisms (GCM) 10K type strain sequencing project: providing services to taxonomists for standard genome sequencing and annotation.</title>
        <authorList>
            <consortium name="The Broad Institute Genomics Platform"/>
            <consortium name="The Broad Institute Genome Sequencing Center for Infectious Disease"/>
            <person name="Wu L."/>
            <person name="Ma J."/>
        </authorList>
    </citation>
    <scope>NUCLEOTIDE SEQUENCE [LARGE SCALE GENOMIC DNA]</scope>
    <source>
        <strain evidence="5 6">JCM 14901</strain>
    </source>
</reference>
<evidence type="ECO:0000313" key="5">
    <source>
        <dbReference type="EMBL" id="GAA1951490.1"/>
    </source>
</evidence>
<dbReference type="RefSeq" id="WP_344092181.1">
    <property type="nucleotide sequence ID" value="NZ_BAAAOG010000001.1"/>
</dbReference>
<evidence type="ECO:0000256" key="1">
    <source>
        <dbReference type="ARBA" id="ARBA00001974"/>
    </source>
</evidence>
<feature type="domain" description="FAD-binding" evidence="4">
    <location>
        <begin position="12"/>
        <end position="362"/>
    </location>
</feature>
<dbReference type="InterPro" id="IPR036188">
    <property type="entry name" value="FAD/NAD-bd_sf"/>
</dbReference>
<evidence type="ECO:0000259" key="4">
    <source>
        <dbReference type="Pfam" id="PF01494"/>
    </source>
</evidence>
<keyword evidence="2" id="KW-0285">Flavoprotein</keyword>
<dbReference type="PRINTS" id="PR00420">
    <property type="entry name" value="RNGMNOXGNASE"/>
</dbReference>
<protein>
    <recommendedName>
        <fullName evidence="4">FAD-binding domain-containing protein</fullName>
    </recommendedName>
</protein>
<proteinExistence type="predicted"/>
<dbReference type="InterPro" id="IPR050641">
    <property type="entry name" value="RIFMO-like"/>
</dbReference>
<name>A0ABN2QHR8_9MICO</name>
<dbReference type="InterPro" id="IPR002938">
    <property type="entry name" value="FAD-bd"/>
</dbReference>
<accession>A0ABN2QHR8</accession>
<sequence length="403" mass="42760">MSTPAAPPQPWDIAIVGAGPIGLLLAGELAADGSRVVIFEREDSPSSMPKANGVVGRAARELAQRGILAGTRLRVRTPPRFQFGPLVLNLGFGPGNPLHILPVPQSRLEELLERRATQHGADVRRGHEVIGFAQRDDSVTVDVRTGEVTSVVKARYLVGCDGAHSLVRKQAGIGFPGFTGDEISRIARVTLPADRITRRRDSFEIPGLGSIAAMRPNLLPGGAFSIAPMSVLDRAAPPDLYLVSTHEPRRDDEPSDSVSIDELRASFRRVLGVDLPITGATAIRSTVGNSRQAEAYRRGRVFLAGDAAHVFNAGGSALNVGIQDALELADRLGAALSSEGGTDGLDAYEAIRHPAGHRALQHTRAQAALGRSDDSARALREIMGGLVASRRAARSLARLIEDG</sequence>
<dbReference type="Pfam" id="PF01494">
    <property type="entry name" value="FAD_binding_3"/>
    <property type="match status" value="1"/>
</dbReference>
<evidence type="ECO:0000256" key="3">
    <source>
        <dbReference type="ARBA" id="ARBA00022827"/>
    </source>
</evidence>
<dbReference type="SUPFAM" id="SSF51905">
    <property type="entry name" value="FAD/NAD(P)-binding domain"/>
    <property type="match status" value="1"/>
</dbReference>
<dbReference type="Proteomes" id="UP001499933">
    <property type="component" value="Unassembled WGS sequence"/>
</dbReference>
<comment type="caution">
    <text evidence="5">The sequence shown here is derived from an EMBL/GenBank/DDBJ whole genome shotgun (WGS) entry which is preliminary data.</text>
</comment>
<dbReference type="Gene3D" id="3.50.50.60">
    <property type="entry name" value="FAD/NAD(P)-binding domain"/>
    <property type="match status" value="2"/>
</dbReference>
<organism evidence="5 6">
    <name type="scientific">Microbacterium deminutum</name>
    <dbReference type="NCBI Taxonomy" id="344164"/>
    <lineage>
        <taxon>Bacteria</taxon>
        <taxon>Bacillati</taxon>
        <taxon>Actinomycetota</taxon>
        <taxon>Actinomycetes</taxon>
        <taxon>Micrococcales</taxon>
        <taxon>Microbacteriaceae</taxon>
        <taxon>Microbacterium</taxon>
    </lineage>
</organism>
<keyword evidence="6" id="KW-1185">Reference proteome</keyword>